<dbReference type="Gene3D" id="3.30.70.890">
    <property type="entry name" value="GHMP kinase, C-terminal domain"/>
    <property type="match status" value="1"/>
</dbReference>
<dbReference type="GO" id="GO:0050515">
    <property type="term" value="F:4-(cytidine 5'-diphospho)-2-C-methyl-D-erythritol kinase activity"/>
    <property type="evidence" value="ECO:0007669"/>
    <property type="project" value="UniProtKB-UniRule"/>
</dbReference>
<dbReference type="EMBL" id="WFKQ01000010">
    <property type="protein sequence ID" value="MUG33092.1"/>
    <property type="molecule type" value="Genomic_DNA"/>
</dbReference>
<evidence type="ECO:0000256" key="4">
    <source>
        <dbReference type="ARBA" id="ARBA00022679"/>
    </source>
</evidence>
<dbReference type="PANTHER" id="PTHR43527:SF2">
    <property type="entry name" value="4-DIPHOSPHOCYTIDYL-2-C-METHYL-D-ERYTHRITOL KINASE, CHLOROPLASTIC"/>
    <property type="match status" value="1"/>
</dbReference>
<evidence type="ECO:0000256" key="9">
    <source>
        <dbReference type="ARBA" id="ARBA00032554"/>
    </source>
</evidence>
<evidence type="ECO:0000259" key="11">
    <source>
        <dbReference type="Pfam" id="PF00288"/>
    </source>
</evidence>
<dbReference type="InterPro" id="IPR013750">
    <property type="entry name" value="GHMP_kinase_C_dom"/>
</dbReference>
<protein>
    <recommendedName>
        <fullName evidence="3 10">4-diphosphocytidyl-2-C-methyl-D-erythritol kinase</fullName>
        <shortName evidence="10">CMK</shortName>
        <ecNumber evidence="2 10">2.7.1.148</ecNumber>
    </recommendedName>
    <alternativeName>
        <fullName evidence="9 10">4-(cytidine-5'-diphospho)-2-C-methyl-D-erythritol kinase</fullName>
    </alternativeName>
</protein>
<dbReference type="EC" id="2.7.1.148" evidence="2 10"/>
<comment type="pathway">
    <text evidence="10">Isoprenoid biosynthesis; isopentenyl diphosphate biosynthesis via DXP pathway; isopentenyl diphosphate from 1-deoxy-D-xylulose 5-phosphate: step 3/6.</text>
</comment>
<dbReference type="GO" id="GO:0016114">
    <property type="term" value="P:terpenoid biosynthetic process"/>
    <property type="evidence" value="ECO:0007669"/>
    <property type="project" value="UniProtKB-UniRule"/>
</dbReference>
<comment type="caution">
    <text evidence="13">The sequence shown here is derived from an EMBL/GenBank/DDBJ whole genome shotgun (WGS) entry which is preliminary data.</text>
</comment>
<keyword evidence="14" id="KW-1185">Reference proteome</keyword>
<dbReference type="PANTHER" id="PTHR43527">
    <property type="entry name" value="4-DIPHOSPHOCYTIDYL-2-C-METHYL-D-ERYTHRITOL KINASE, CHLOROPLASTIC"/>
    <property type="match status" value="1"/>
</dbReference>
<evidence type="ECO:0000259" key="12">
    <source>
        <dbReference type="Pfam" id="PF08544"/>
    </source>
</evidence>
<sequence>MTSYAKLSLFSPAKINLFLHITGKRADGYHNLQTVFRLLDWGDTLEFLVTQDSFDPTAPINEQHLPVRLSSTVAITAQVMDNLVIKAAVALLQAWQNSTPARSSDPAATPHLPVVEVTLNKVLPTGAGLGGGSSNAATTLIALNKLWGFHYDIEALIKIGATVGADVPIFVLGQDAIAEGIGERLTPIKLPQHQYLLLNPAAHAATQALFAHPDLQRNVPALSIDEIKAAQSCYLQQLNAPFSNVFEPVVTKLVPEVNQALNYLRQLEALTGTQARMTGTGSSVFLPIPTDKISLITHHLSNAGAPCDYVLTQSLDKNGQNPE</sequence>
<keyword evidence="4 10" id="KW-0808">Transferase</keyword>
<reference evidence="13 14" key="1">
    <citation type="journal article" date="2019" name="PLoS ONE">
        <title>Pup mortality in New Zealand sea lions (Phocarctos hookeri) at Enderby Island, Auckland Islands, 2013-18.</title>
        <authorList>
            <person name="Michael S.A."/>
            <person name="Hayman D.T.S."/>
            <person name="Gray R."/>
            <person name="Zhang J."/>
            <person name="Rogers L."/>
            <person name="Roe W.D."/>
        </authorList>
    </citation>
    <scope>NUCLEOTIDE SEQUENCE [LARGE SCALE GENOMIC DNA]</scope>
    <source>
        <strain evidence="13 14">SM868</strain>
    </source>
</reference>
<comment type="function">
    <text evidence="10">Catalyzes the phosphorylation of the position 2 hydroxy group of 4-diphosphocytidyl-2C-methyl-D-erythritol.</text>
</comment>
<keyword evidence="6 10" id="KW-0418">Kinase</keyword>
<dbReference type="HAMAP" id="MF_00061">
    <property type="entry name" value="IspE"/>
    <property type="match status" value="1"/>
</dbReference>
<dbReference type="SUPFAM" id="SSF55060">
    <property type="entry name" value="GHMP Kinase, C-terminal domain"/>
    <property type="match status" value="1"/>
</dbReference>
<accession>A0A844M2B0</accession>
<evidence type="ECO:0000256" key="2">
    <source>
        <dbReference type="ARBA" id="ARBA00012052"/>
    </source>
</evidence>
<proteinExistence type="inferred from homology"/>
<keyword evidence="5 10" id="KW-0547">Nucleotide-binding</keyword>
<evidence type="ECO:0000256" key="3">
    <source>
        <dbReference type="ARBA" id="ARBA00017473"/>
    </source>
</evidence>
<dbReference type="SUPFAM" id="SSF54211">
    <property type="entry name" value="Ribosomal protein S5 domain 2-like"/>
    <property type="match status" value="1"/>
</dbReference>
<keyword evidence="7 10" id="KW-0067">ATP-binding</keyword>
<evidence type="ECO:0000256" key="1">
    <source>
        <dbReference type="ARBA" id="ARBA00009684"/>
    </source>
</evidence>
<dbReference type="OrthoDB" id="9809438at2"/>
<evidence type="ECO:0000313" key="13">
    <source>
        <dbReference type="EMBL" id="MUG33092.1"/>
    </source>
</evidence>
<evidence type="ECO:0000256" key="10">
    <source>
        <dbReference type="HAMAP-Rule" id="MF_00061"/>
    </source>
</evidence>
<dbReference type="GO" id="GO:0019288">
    <property type="term" value="P:isopentenyl diphosphate biosynthetic process, methylerythritol 4-phosphate pathway"/>
    <property type="evidence" value="ECO:0007669"/>
    <property type="project" value="UniProtKB-UniRule"/>
</dbReference>
<dbReference type="InterPro" id="IPR020568">
    <property type="entry name" value="Ribosomal_Su5_D2-typ_SF"/>
</dbReference>
<evidence type="ECO:0000313" key="14">
    <source>
        <dbReference type="Proteomes" id="UP000442109"/>
    </source>
</evidence>
<feature type="binding site" evidence="10">
    <location>
        <begin position="124"/>
        <end position="134"/>
    </location>
    <ligand>
        <name>ATP</name>
        <dbReference type="ChEBI" id="CHEBI:30616"/>
    </ligand>
</feature>
<dbReference type="Pfam" id="PF08544">
    <property type="entry name" value="GHMP_kinases_C"/>
    <property type="match status" value="1"/>
</dbReference>
<dbReference type="AlphaFoldDB" id="A0A844M2B0"/>
<dbReference type="InterPro" id="IPR014721">
    <property type="entry name" value="Ribsml_uS5_D2-typ_fold_subgr"/>
</dbReference>
<comment type="catalytic activity">
    <reaction evidence="10">
        <text>4-CDP-2-C-methyl-D-erythritol + ATP = 4-CDP-2-C-methyl-D-erythritol 2-phosphate + ADP + H(+)</text>
        <dbReference type="Rhea" id="RHEA:18437"/>
        <dbReference type="ChEBI" id="CHEBI:15378"/>
        <dbReference type="ChEBI" id="CHEBI:30616"/>
        <dbReference type="ChEBI" id="CHEBI:57823"/>
        <dbReference type="ChEBI" id="CHEBI:57919"/>
        <dbReference type="ChEBI" id="CHEBI:456216"/>
        <dbReference type="EC" id="2.7.1.148"/>
    </reaction>
</comment>
<feature type="domain" description="GHMP kinase N-terminal" evidence="11">
    <location>
        <begin position="82"/>
        <end position="174"/>
    </location>
</feature>
<name>A0A844M2B0_9GAMM</name>
<gene>
    <name evidence="10 13" type="primary">ispE</name>
    <name evidence="13" type="ORF">GB996_09825</name>
</gene>
<dbReference type="UniPathway" id="UPA00056">
    <property type="reaction ID" value="UER00094"/>
</dbReference>
<dbReference type="InterPro" id="IPR004424">
    <property type="entry name" value="IspE"/>
</dbReference>
<keyword evidence="8 10" id="KW-0414">Isoprene biosynthesis</keyword>
<feature type="active site" evidence="10">
    <location>
        <position position="166"/>
    </location>
</feature>
<dbReference type="InterPro" id="IPR036554">
    <property type="entry name" value="GHMP_kinase_C_sf"/>
</dbReference>
<feature type="domain" description="GHMP kinase C-terminal" evidence="12">
    <location>
        <begin position="240"/>
        <end position="300"/>
    </location>
</feature>
<organism evidence="13 14">
    <name type="scientific">Psychrobacter sanguinis</name>
    <dbReference type="NCBI Taxonomy" id="861445"/>
    <lineage>
        <taxon>Bacteria</taxon>
        <taxon>Pseudomonadati</taxon>
        <taxon>Pseudomonadota</taxon>
        <taxon>Gammaproteobacteria</taxon>
        <taxon>Moraxellales</taxon>
        <taxon>Moraxellaceae</taxon>
        <taxon>Psychrobacter</taxon>
    </lineage>
</organism>
<evidence type="ECO:0000256" key="7">
    <source>
        <dbReference type="ARBA" id="ARBA00022840"/>
    </source>
</evidence>
<dbReference type="Pfam" id="PF00288">
    <property type="entry name" value="GHMP_kinases_N"/>
    <property type="match status" value="1"/>
</dbReference>
<evidence type="ECO:0000256" key="8">
    <source>
        <dbReference type="ARBA" id="ARBA00023229"/>
    </source>
</evidence>
<dbReference type="RefSeq" id="WP_155587555.1">
    <property type="nucleotide sequence ID" value="NZ_WFKQ01000010.1"/>
</dbReference>
<evidence type="ECO:0000256" key="6">
    <source>
        <dbReference type="ARBA" id="ARBA00022777"/>
    </source>
</evidence>
<dbReference type="NCBIfam" id="TIGR00154">
    <property type="entry name" value="ispE"/>
    <property type="match status" value="1"/>
</dbReference>
<dbReference type="PIRSF" id="PIRSF010376">
    <property type="entry name" value="IspE"/>
    <property type="match status" value="1"/>
</dbReference>
<dbReference type="GO" id="GO:0005524">
    <property type="term" value="F:ATP binding"/>
    <property type="evidence" value="ECO:0007669"/>
    <property type="project" value="UniProtKB-UniRule"/>
</dbReference>
<dbReference type="InterPro" id="IPR006204">
    <property type="entry name" value="GHMP_kinase_N_dom"/>
</dbReference>
<evidence type="ECO:0000256" key="5">
    <source>
        <dbReference type="ARBA" id="ARBA00022741"/>
    </source>
</evidence>
<comment type="similarity">
    <text evidence="1 10">Belongs to the GHMP kinase family. IspE subfamily.</text>
</comment>
<dbReference type="Proteomes" id="UP000442109">
    <property type="component" value="Unassembled WGS sequence"/>
</dbReference>
<feature type="active site" evidence="10">
    <location>
        <position position="14"/>
    </location>
</feature>
<dbReference type="Gene3D" id="3.30.230.10">
    <property type="match status" value="1"/>
</dbReference>